<accession>A0A2P4YFL6</accession>
<organism evidence="2 3">
    <name type="scientific">Phytophthora palmivora</name>
    <dbReference type="NCBI Taxonomy" id="4796"/>
    <lineage>
        <taxon>Eukaryota</taxon>
        <taxon>Sar</taxon>
        <taxon>Stramenopiles</taxon>
        <taxon>Oomycota</taxon>
        <taxon>Peronosporomycetes</taxon>
        <taxon>Peronosporales</taxon>
        <taxon>Peronosporaceae</taxon>
        <taxon>Phytophthora</taxon>
    </lineage>
</organism>
<reference evidence="2 3" key="1">
    <citation type="journal article" date="2017" name="Genome Biol. Evol.">
        <title>Phytophthora megakarya and P. palmivora, closely related causal agents of cacao black pod rot, underwent increases in genome sizes and gene numbers by different mechanisms.</title>
        <authorList>
            <person name="Ali S.S."/>
            <person name="Shao J."/>
            <person name="Lary D.J."/>
            <person name="Kronmiller B."/>
            <person name="Shen D."/>
            <person name="Strem M.D."/>
            <person name="Amoako-Attah I."/>
            <person name="Akrofi A.Y."/>
            <person name="Begoude B.A."/>
            <person name="Ten Hoopen G.M."/>
            <person name="Coulibaly K."/>
            <person name="Kebe B.I."/>
            <person name="Melnick R.L."/>
            <person name="Guiltinan M.J."/>
            <person name="Tyler B.M."/>
            <person name="Meinhardt L.W."/>
            <person name="Bailey B.A."/>
        </authorList>
    </citation>
    <scope>NUCLEOTIDE SEQUENCE [LARGE SCALE GENOMIC DNA]</scope>
    <source>
        <strain evidence="3">sbr112.9</strain>
    </source>
</reference>
<feature type="compositionally biased region" description="Basic and acidic residues" evidence="1">
    <location>
        <begin position="9"/>
        <end position="21"/>
    </location>
</feature>
<sequence>MSCKRKKKADVPGKAKRQRPDVRERIKRNKTTEISVVKCSLNSFCNESARALPWESVLKDMNKAVKEAFILANIRVLHLCNVNRPIPPLDQVFYYNCLSAVSVDLRARRKIDDADLRQSVELYKSWLDSAVQYSSSAYISSGWFENASLQMATNASNHIVVNFYRRFQKYVKQRFGITGKDRYELLRDVLAPNYEDNNQLVTELRGWIPRNEDGFIDKANPHLMLPVMYRFLQFIEAENDSHHDDLEFQQLRTFSLLPLKRGFECSHFKMCKLGLHALLQRAGISIPPLQAKDGLVWNDVVNEWWYKLFKIAKFETEYRKFAGEILTDGKAVSIVLRKPKRPLQEKQTKKDSKTYNFSEVWGLDPGRRDLFVATNNFGQTISCSSREFYEEAKYKSSNKTTHYWIEHDPKILEAIRNMPSPKTCSLQILEMYVRFLIPRIDLLLDFRMAKPFRKLKFRRYIFMKKKLRELCQKLTARAGRNTLIGFGDWSATDYGGLIKKCPGGPVRKLEKELKHYCTVDSIPEFRTSKLHADCHRELTYQFALRKCKDEVVRLVKIYSVLHCRHNGCFGMTVNRDQNASKNILLLTLPHFFGQDRHPAFCRQRS</sequence>
<dbReference type="Proteomes" id="UP000237271">
    <property type="component" value="Unassembled WGS sequence"/>
</dbReference>
<evidence type="ECO:0000313" key="3">
    <source>
        <dbReference type="Proteomes" id="UP000237271"/>
    </source>
</evidence>
<protein>
    <submittedName>
        <fullName evidence="2">Uncharacterized protein</fullName>
    </submittedName>
</protein>
<comment type="caution">
    <text evidence="2">The sequence shown here is derived from an EMBL/GenBank/DDBJ whole genome shotgun (WGS) entry which is preliminary data.</text>
</comment>
<evidence type="ECO:0000256" key="1">
    <source>
        <dbReference type="SAM" id="MobiDB-lite"/>
    </source>
</evidence>
<gene>
    <name evidence="2" type="ORF">PHPALM_6166</name>
</gene>
<evidence type="ECO:0000313" key="2">
    <source>
        <dbReference type="EMBL" id="POM76581.1"/>
    </source>
</evidence>
<dbReference type="OrthoDB" id="102943at2759"/>
<name>A0A2P4YFL6_9STRA</name>
<proteinExistence type="predicted"/>
<dbReference type="AlphaFoldDB" id="A0A2P4YFL6"/>
<keyword evidence="3" id="KW-1185">Reference proteome</keyword>
<feature type="region of interest" description="Disordered" evidence="1">
    <location>
        <begin position="1"/>
        <end position="21"/>
    </location>
</feature>
<dbReference type="EMBL" id="NCKW01003418">
    <property type="protein sequence ID" value="POM76581.1"/>
    <property type="molecule type" value="Genomic_DNA"/>
</dbReference>